<evidence type="ECO:0000256" key="1">
    <source>
        <dbReference type="ARBA" id="ARBA00022692"/>
    </source>
</evidence>
<feature type="transmembrane region" description="Helical" evidence="4">
    <location>
        <begin position="35"/>
        <end position="55"/>
    </location>
</feature>
<dbReference type="Pfam" id="PF07690">
    <property type="entry name" value="MFS_1"/>
    <property type="match status" value="2"/>
</dbReference>
<organism evidence="6 7">
    <name type="scientific">Reinekea blandensis MED297</name>
    <dbReference type="NCBI Taxonomy" id="314283"/>
    <lineage>
        <taxon>Bacteria</taxon>
        <taxon>Pseudomonadati</taxon>
        <taxon>Pseudomonadota</taxon>
        <taxon>Gammaproteobacteria</taxon>
        <taxon>Oceanospirillales</taxon>
        <taxon>Saccharospirillaceae</taxon>
        <taxon>Reinekea</taxon>
    </lineage>
</organism>
<dbReference type="Gene3D" id="1.20.1250.20">
    <property type="entry name" value="MFS general substrate transporter like domains"/>
    <property type="match status" value="1"/>
</dbReference>
<keyword evidence="1 4" id="KW-0812">Transmembrane</keyword>
<reference evidence="6 7" key="1">
    <citation type="submission" date="2006-02" db="EMBL/GenBank/DDBJ databases">
        <authorList>
            <person name="Pinhassi J."/>
            <person name="Pedros-Alio C."/>
            <person name="Ferriera S."/>
            <person name="Johnson J."/>
            <person name="Kravitz S."/>
            <person name="Halpern A."/>
            <person name="Remington K."/>
            <person name="Beeson K."/>
            <person name="Tran B."/>
            <person name="Rogers Y.-H."/>
            <person name="Friedman R."/>
            <person name="Venter J.C."/>
        </authorList>
    </citation>
    <scope>NUCLEOTIDE SEQUENCE [LARGE SCALE GENOMIC DNA]</scope>
    <source>
        <strain evidence="6 7">MED297</strain>
    </source>
</reference>
<feature type="transmembrane region" description="Helical" evidence="4">
    <location>
        <begin position="283"/>
        <end position="305"/>
    </location>
</feature>
<name>A4BET0_9GAMM</name>
<evidence type="ECO:0000259" key="5">
    <source>
        <dbReference type="PROSITE" id="PS50850"/>
    </source>
</evidence>
<dbReference type="InterPro" id="IPR020846">
    <property type="entry name" value="MFS_dom"/>
</dbReference>
<evidence type="ECO:0000313" key="7">
    <source>
        <dbReference type="Proteomes" id="UP000005953"/>
    </source>
</evidence>
<dbReference type="STRING" id="314283.MED297_18293"/>
<dbReference type="InterPro" id="IPR036259">
    <property type="entry name" value="MFS_trans_sf"/>
</dbReference>
<dbReference type="SUPFAM" id="SSF103473">
    <property type="entry name" value="MFS general substrate transporter"/>
    <property type="match status" value="1"/>
</dbReference>
<feature type="transmembrane region" description="Helical" evidence="4">
    <location>
        <begin position="75"/>
        <end position="100"/>
    </location>
</feature>
<evidence type="ECO:0000256" key="3">
    <source>
        <dbReference type="ARBA" id="ARBA00023136"/>
    </source>
</evidence>
<dbReference type="GO" id="GO:0022857">
    <property type="term" value="F:transmembrane transporter activity"/>
    <property type="evidence" value="ECO:0007669"/>
    <property type="project" value="InterPro"/>
</dbReference>
<protein>
    <submittedName>
        <fullName evidence="6">Multidrug-efflux transporter, putative</fullName>
    </submittedName>
</protein>
<gene>
    <name evidence="6" type="ORF">MED297_18293</name>
</gene>
<dbReference type="EMBL" id="AAOE01000011">
    <property type="protein sequence ID" value="EAR09265.1"/>
    <property type="molecule type" value="Genomic_DNA"/>
</dbReference>
<dbReference type="PANTHER" id="PTHR23530">
    <property type="entry name" value="TRANSPORT PROTEIN-RELATED"/>
    <property type="match status" value="1"/>
</dbReference>
<comment type="caution">
    <text evidence="6">The sequence shown here is derived from an EMBL/GenBank/DDBJ whole genome shotgun (WGS) entry which is preliminary data.</text>
</comment>
<feature type="transmembrane region" description="Helical" evidence="4">
    <location>
        <begin position="351"/>
        <end position="371"/>
    </location>
</feature>
<dbReference type="RefSeq" id="WP_008044143.1">
    <property type="nucleotide sequence ID" value="NZ_CH724151.1"/>
</dbReference>
<evidence type="ECO:0000256" key="4">
    <source>
        <dbReference type="SAM" id="Phobius"/>
    </source>
</evidence>
<dbReference type="OrthoDB" id="9816124at2"/>
<evidence type="ECO:0000313" key="6">
    <source>
        <dbReference type="EMBL" id="EAR09265.1"/>
    </source>
</evidence>
<dbReference type="HOGENOM" id="CLU_046685_5_0_6"/>
<feature type="transmembrane region" description="Helical" evidence="4">
    <location>
        <begin position="12"/>
        <end position="30"/>
    </location>
</feature>
<feature type="transmembrane region" description="Helical" evidence="4">
    <location>
        <begin position="311"/>
        <end position="330"/>
    </location>
</feature>
<feature type="transmembrane region" description="Helical" evidence="4">
    <location>
        <begin position="377"/>
        <end position="396"/>
    </location>
</feature>
<evidence type="ECO:0000256" key="2">
    <source>
        <dbReference type="ARBA" id="ARBA00022989"/>
    </source>
</evidence>
<keyword evidence="7" id="KW-1185">Reference proteome</keyword>
<accession>A4BET0</accession>
<feature type="transmembrane region" description="Helical" evidence="4">
    <location>
        <begin position="254"/>
        <end position="276"/>
    </location>
</feature>
<feature type="transmembrane region" description="Helical" evidence="4">
    <location>
        <begin position="224"/>
        <end position="242"/>
    </location>
</feature>
<keyword evidence="3 4" id="KW-0472">Membrane</keyword>
<dbReference type="PROSITE" id="PS50850">
    <property type="entry name" value="MFS"/>
    <property type="match status" value="1"/>
</dbReference>
<sequence>MSLISRLSIHYSVQGLSQGLLLSVITLFMVEKGMALWQVGVAFGTFSLSAALLELPLGATADLHGRIRVFRLSQLVSIVGLIIAALATSFVWVLLAMLCLGLTRALESGSVSAWEVEQIRRQGQGDRLAELLGRFQAINALSIAVGALAGGYLPTLFTELLSPLAPTSANLFVAAAITSIHVLLLPWLFREGDPVVQPEQPPTVMGQIQTAVQLARGSQALRSVLMVGFAFGLILSNMEAYWQPRLNALLDGQGYALFGWIATGYFISAAIGPALFSALSSRLSISASTTMTLLLVIVAPLLWTLAISDTVPMFALFYCLFIAVLVCINIPAQVITNEHTQDEVRSTMQSVVSLIMQLGGAVSAFGFSWLIEHLGIAVVWQSLAVGLMILAVFRCVNAWRCRPRTTLNDASLAPSQSPEA</sequence>
<feature type="domain" description="Major facilitator superfamily (MFS) profile" evidence="5">
    <location>
        <begin position="3"/>
        <end position="406"/>
    </location>
</feature>
<keyword evidence="2 4" id="KW-1133">Transmembrane helix</keyword>
<proteinExistence type="predicted"/>
<dbReference type="InterPro" id="IPR011701">
    <property type="entry name" value="MFS"/>
</dbReference>
<feature type="transmembrane region" description="Helical" evidence="4">
    <location>
        <begin position="169"/>
        <end position="189"/>
    </location>
</feature>
<dbReference type="PANTHER" id="PTHR23530:SF1">
    <property type="entry name" value="PERMEASE, MAJOR FACILITATOR SUPERFAMILY-RELATED"/>
    <property type="match status" value="1"/>
</dbReference>
<dbReference type="Proteomes" id="UP000005953">
    <property type="component" value="Unassembled WGS sequence"/>
</dbReference>
<dbReference type="AlphaFoldDB" id="A4BET0"/>
<dbReference type="InterPro" id="IPR053160">
    <property type="entry name" value="MFS_DHA3_Transporter"/>
</dbReference>